<dbReference type="InterPro" id="IPR006656">
    <property type="entry name" value="Mopterin_OxRdtase"/>
</dbReference>
<dbReference type="GO" id="GO:0046872">
    <property type="term" value="F:metal ion binding"/>
    <property type="evidence" value="ECO:0007669"/>
    <property type="project" value="UniProtKB-KW"/>
</dbReference>
<dbReference type="SUPFAM" id="SSF53706">
    <property type="entry name" value="Formate dehydrogenase/DMSO reductase, domains 1-3"/>
    <property type="match status" value="1"/>
</dbReference>
<dbReference type="InterPro" id="IPR006657">
    <property type="entry name" value="MoPterin_dinucl-bd_dom"/>
</dbReference>
<dbReference type="SMART" id="SM00926">
    <property type="entry name" value="Molybdop_Fe4S4"/>
    <property type="match status" value="1"/>
</dbReference>
<dbReference type="Gene3D" id="2.40.40.20">
    <property type="match status" value="1"/>
</dbReference>
<protein>
    <submittedName>
        <fullName evidence="6">Molybdopterin dinucleotide-binding protein</fullName>
    </submittedName>
</protein>
<dbReference type="Pfam" id="PF01568">
    <property type="entry name" value="Molydop_binding"/>
    <property type="match status" value="1"/>
</dbReference>
<keyword evidence="4" id="KW-0411">Iron-sulfur</keyword>
<dbReference type="PANTHER" id="PTHR43742:SF6">
    <property type="entry name" value="OXIDOREDUCTASE YYAE-RELATED"/>
    <property type="match status" value="1"/>
</dbReference>
<proteinExistence type="inferred from homology"/>
<keyword evidence="3" id="KW-0408">Iron</keyword>
<dbReference type="GO" id="GO:0051536">
    <property type="term" value="F:iron-sulfur cluster binding"/>
    <property type="evidence" value="ECO:0007669"/>
    <property type="project" value="UniProtKB-KW"/>
</dbReference>
<dbReference type="Pfam" id="PF00384">
    <property type="entry name" value="Molybdopterin"/>
    <property type="match status" value="1"/>
</dbReference>
<dbReference type="GO" id="GO:0043546">
    <property type="term" value="F:molybdopterin cofactor binding"/>
    <property type="evidence" value="ECO:0007669"/>
    <property type="project" value="InterPro"/>
</dbReference>
<evidence type="ECO:0000313" key="7">
    <source>
        <dbReference type="Proteomes" id="UP000093759"/>
    </source>
</evidence>
<gene>
    <name evidence="6" type="ORF">A5648_00440</name>
</gene>
<dbReference type="Pfam" id="PF04879">
    <property type="entry name" value="Molybdop_Fe4S4"/>
    <property type="match status" value="1"/>
</dbReference>
<comment type="caution">
    <text evidence="6">The sequence shown here is derived from an EMBL/GenBank/DDBJ whole genome shotgun (WGS) entry which is preliminary data.</text>
</comment>
<evidence type="ECO:0000256" key="4">
    <source>
        <dbReference type="ARBA" id="ARBA00023014"/>
    </source>
</evidence>
<feature type="domain" description="4Fe-4S Mo/W bis-MGD-type" evidence="5">
    <location>
        <begin position="12"/>
        <end position="68"/>
    </location>
</feature>
<dbReference type="AlphaFoldDB" id="A0A1A3TLA4"/>
<dbReference type="Gene3D" id="2.20.25.90">
    <property type="entry name" value="ADC-like domains"/>
    <property type="match status" value="1"/>
</dbReference>
<comment type="similarity">
    <text evidence="1">Belongs to the prokaryotic molybdopterin-containing oxidoreductase family.</text>
</comment>
<accession>A0A1A3TLA4</accession>
<dbReference type="InterPro" id="IPR009010">
    <property type="entry name" value="Asp_de-COase-like_dom_sf"/>
</dbReference>
<dbReference type="GO" id="GO:0016491">
    <property type="term" value="F:oxidoreductase activity"/>
    <property type="evidence" value="ECO:0007669"/>
    <property type="project" value="InterPro"/>
</dbReference>
<dbReference type="Gene3D" id="3.40.50.740">
    <property type="match status" value="1"/>
</dbReference>
<evidence type="ECO:0000313" key="6">
    <source>
        <dbReference type="EMBL" id="OBK83389.1"/>
    </source>
</evidence>
<dbReference type="InterPro" id="IPR050612">
    <property type="entry name" value="Prok_Mopterin_Oxidored"/>
</dbReference>
<dbReference type="InterPro" id="IPR006963">
    <property type="entry name" value="Mopterin_OxRdtase_4Fe-4S_dom"/>
</dbReference>
<dbReference type="PROSITE" id="PS51669">
    <property type="entry name" value="4FE4S_MOW_BIS_MGD"/>
    <property type="match status" value="1"/>
</dbReference>
<evidence type="ECO:0000256" key="3">
    <source>
        <dbReference type="ARBA" id="ARBA00023004"/>
    </source>
</evidence>
<dbReference type="SUPFAM" id="SSF50692">
    <property type="entry name" value="ADC-like"/>
    <property type="match status" value="1"/>
</dbReference>
<evidence type="ECO:0000256" key="1">
    <source>
        <dbReference type="ARBA" id="ARBA00010312"/>
    </source>
</evidence>
<dbReference type="PANTHER" id="PTHR43742">
    <property type="entry name" value="TRIMETHYLAMINE-N-OXIDE REDUCTASE"/>
    <property type="match status" value="1"/>
</dbReference>
<name>A0A1A3TLA4_MYCSD</name>
<organism evidence="6 7">
    <name type="scientific">Mycolicibacter sinensis (strain JDM601)</name>
    <name type="common">Mycobacterium sinense</name>
    <dbReference type="NCBI Taxonomy" id="875328"/>
    <lineage>
        <taxon>Bacteria</taxon>
        <taxon>Bacillati</taxon>
        <taxon>Actinomycetota</taxon>
        <taxon>Actinomycetes</taxon>
        <taxon>Mycobacteriales</taxon>
        <taxon>Mycobacteriaceae</taxon>
        <taxon>Mycolicibacter</taxon>
    </lineage>
</organism>
<dbReference type="EMBL" id="LZMF01000142">
    <property type="protein sequence ID" value="OBK83389.1"/>
    <property type="molecule type" value="Genomic_DNA"/>
</dbReference>
<evidence type="ECO:0000259" key="5">
    <source>
        <dbReference type="PROSITE" id="PS51669"/>
    </source>
</evidence>
<reference evidence="7" key="1">
    <citation type="submission" date="2016-06" db="EMBL/GenBank/DDBJ databases">
        <authorList>
            <person name="Sutton G."/>
            <person name="Brinkac L."/>
            <person name="Sanka R."/>
            <person name="Adams M."/>
            <person name="Lau E."/>
            <person name="Garcia-Basteiro A."/>
            <person name="Lopez-Varela E."/>
            <person name="Palencia S."/>
        </authorList>
    </citation>
    <scope>NUCLEOTIDE SEQUENCE [LARGE SCALE GENOMIC DNA]</scope>
    <source>
        <strain evidence="7">1274684.2</strain>
    </source>
</reference>
<sequence length="745" mass="80248">MTPRQLADTGEDGRHLVTCPLCEAMCGLEVHVDGGRVTRIHGNRDDVWSRGHLCPKGASLGAVHEDPDRIREPMIKVDGQWQQVSWEAAFRRCTELLQPVIAEHGIEAVSSYVGNPTAHTFSLGRYIGMLLGMSGIPTSYSSGTVDQWPKNLTSHLMYGGWWAIPVPDIAHTDLLVIMGANPAVSQGSLLAAPNINALISDIRNRGTVIVIDPVRTATAAKADEWLPITPGTDAALLLAVIHTLFDEDLVRLGAAGEYIDGVDTMRAVAADWSPQRVAPATGISADRIRLLARQLAGTDKAVVYGRIGLCTQEFGTLASWLVDVVNILTGHFDTRGGAMFPRATAWSLTTQQLPGLEGGRSEFGRWRSRVRGAKEVLGQTPVSCLAEEIATPGEGQVKALITVAGNPVLSSPAGHELDAALPMLDAMIAVDCWLNETTRHADVFLPGLSPLEQPHHDDLLLQFAVSSITNYSRAVFRPDDPDRPDEWEILIRLTGLCTGTPAEDVDVTTLDDGFFDVLCYLQGLTGPEIRQHYESGGPERILDLTLRTGPFGDRYGENPGGLTLEKVKAEPDGIDFGPMVPQLPGILSTPEAKVRLAPQYLLDDLPRLAARLDRRPDELVLVSRRHLRSNNSWMHNFGPLMKGRDRCTLLMHPDDAAARALRTGDCAVVASATGRVEVPVEVTDAIKPGVVSMPHGWGHGKPGTRLAVANGSPGVNNNILAPPTFIDEPSGNGAVNGIPVTVEPV</sequence>
<dbReference type="Proteomes" id="UP000093759">
    <property type="component" value="Unassembled WGS sequence"/>
</dbReference>
<keyword evidence="2" id="KW-0479">Metal-binding</keyword>
<dbReference type="Gene3D" id="3.40.228.10">
    <property type="entry name" value="Dimethylsulfoxide Reductase, domain 2"/>
    <property type="match status" value="1"/>
</dbReference>
<dbReference type="RefSeq" id="WP_065026426.1">
    <property type="nucleotide sequence ID" value="NZ_LZMF01000142.1"/>
</dbReference>
<evidence type="ECO:0000256" key="2">
    <source>
        <dbReference type="ARBA" id="ARBA00022723"/>
    </source>
</evidence>